<evidence type="ECO:0000313" key="3">
    <source>
        <dbReference type="Proteomes" id="UP001266305"/>
    </source>
</evidence>
<dbReference type="GO" id="GO:0008233">
    <property type="term" value="F:peptidase activity"/>
    <property type="evidence" value="ECO:0007669"/>
    <property type="project" value="UniProtKB-KW"/>
</dbReference>
<organism evidence="2 3">
    <name type="scientific">Saguinus oedipus</name>
    <name type="common">Cotton-top tamarin</name>
    <name type="synonym">Oedipomidas oedipus</name>
    <dbReference type="NCBI Taxonomy" id="9490"/>
    <lineage>
        <taxon>Eukaryota</taxon>
        <taxon>Metazoa</taxon>
        <taxon>Chordata</taxon>
        <taxon>Craniata</taxon>
        <taxon>Vertebrata</taxon>
        <taxon>Euteleostomi</taxon>
        <taxon>Mammalia</taxon>
        <taxon>Eutheria</taxon>
        <taxon>Euarchontoglires</taxon>
        <taxon>Primates</taxon>
        <taxon>Haplorrhini</taxon>
        <taxon>Platyrrhini</taxon>
        <taxon>Cebidae</taxon>
        <taxon>Callitrichinae</taxon>
        <taxon>Saguinus</taxon>
    </lineage>
</organism>
<reference evidence="2 3" key="1">
    <citation type="submission" date="2023-05" db="EMBL/GenBank/DDBJ databases">
        <title>B98-5 Cell Line De Novo Hybrid Assembly: An Optical Mapping Approach.</title>
        <authorList>
            <person name="Kananen K."/>
            <person name="Auerbach J.A."/>
            <person name="Kautto E."/>
            <person name="Blachly J.S."/>
        </authorList>
    </citation>
    <scope>NUCLEOTIDE SEQUENCE [LARGE SCALE GENOMIC DNA]</scope>
    <source>
        <strain evidence="2">B95-8</strain>
        <tissue evidence="2">Cell line</tissue>
    </source>
</reference>
<accession>A0ABQ9U5E2</accession>
<proteinExistence type="predicted"/>
<evidence type="ECO:0000256" key="1">
    <source>
        <dbReference type="SAM" id="MobiDB-lite"/>
    </source>
</evidence>
<sequence length="160" mass="18016">MNSCSQNSSAKPVIKKMLNKKRCIAVIDSNPGQEESDPRYKRNICSVKYSVKKINHTVSKNEELNKGESTSQKVNDRTKSQNGPQNEGLSSTHHTDGLSKIRLNYGDESTEGGKMLEDELIDFSEDQDNKDDSSDDEFLADDNCNSDRTVAFKAYYLSMY</sequence>
<dbReference type="GO" id="GO:0006508">
    <property type="term" value="P:proteolysis"/>
    <property type="evidence" value="ECO:0007669"/>
    <property type="project" value="UniProtKB-KW"/>
</dbReference>
<feature type="compositionally biased region" description="Polar residues" evidence="1">
    <location>
        <begin position="80"/>
        <end position="92"/>
    </location>
</feature>
<feature type="compositionally biased region" description="Acidic residues" evidence="1">
    <location>
        <begin position="118"/>
        <end position="140"/>
    </location>
</feature>
<dbReference type="Proteomes" id="UP001266305">
    <property type="component" value="Unassembled WGS sequence"/>
</dbReference>
<evidence type="ECO:0000313" key="2">
    <source>
        <dbReference type="EMBL" id="KAK2092279.1"/>
    </source>
</evidence>
<comment type="caution">
    <text evidence="2">The sequence shown here is derived from an EMBL/GenBank/DDBJ whole genome shotgun (WGS) entry which is preliminary data.</text>
</comment>
<gene>
    <name evidence="2" type="primary">SENP6_4</name>
    <name evidence="2" type="ORF">P7K49_028807</name>
</gene>
<protein>
    <submittedName>
        <fullName evidence="2">Sentrin-specific protease 6</fullName>
    </submittedName>
</protein>
<keyword evidence="2" id="KW-0378">Hydrolase</keyword>
<keyword evidence="3" id="KW-1185">Reference proteome</keyword>
<dbReference type="EMBL" id="JASSZA010000015">
    <property type="protein sequence ID" value="KAK2092279.1"/>
    <property type="molecule type" value="Genomic_DNA"/>
</dbReference>
<name>A0ABQ9U5E2_SAGOE</name>
<feature type="region of interest" description="Disordered" evidence="1">
    <location>
        <begin position="57"/>
        <end position="141"/>
    </location>
</feature>
<keyword evidence="2" id="KW-0645">Protease</keyword>